<dbReference type="Gene3D" id="3.40.50.980">
    <property type="match status" value="4"/>
</dbReference>
<dbReference type="InterPro" id="IPR020845">
    <property type="entry name" value="AMP-binding_CS"/>
</dbReference>
<dbReference type="InterPro" id="IPR001242">
    <property type="entry name" value="Condensation_dom"/>
</dbReference>
<dbReference type="Pfam" id="PF13193">
    <property type="entry name" value="AMP-binding_C"/>
    <property type="match status" value="2"/>
</dbReference>
<accession>A0ABW8NUH2</accession>
<evidence type="ECO:0000256" key="2">
    <source>
        <dbReference type="ARBA" id="ARBA00022450"/>
    </source>
</evidence>
<dbReference type="PANTHER" id="PTHR45527">
    <property type="entry name" value="NONRIBOSOMAL PEPTIDE SYNTHETASE"/>
    <property type="match status" value="1"/>
</dbReference>
<dbReference type="InterPro" id="IPR025110">
    <property type="entry name" value="AMP-bd_C"/>
</dbReference>
<dbReference type="InterPro" id="IPR010071">
    <property type="entry name" value="AA_adenyl_dom"/>
</dbReference>
<dbReference type="EMBL" id="JAHWXS010000007">
    <property type="protein sequence ID" value="MFK5733606.1"/>
    <property type="molecule type" value="Genomic_DNA"/>
</dbReference>
<reference evidence="5 6" key="1">
    <citation type="journal article" date="2012" name="Plant Soil">
        <title>Screening of plant growth-promoting traits in arsenic-resistant bacteria isolated from the rhizosphere of soybean plants from Argentinean agricultural soil.</title>
        <authorList>
            <person name="Wevar Oller A.L."/>
            <person name="Talano M.A."/>
            <person name="Agostini E."/>
        </authorList>
    </citation>
    <scope>NUCLEOTIDE SEQUENCE [LARGE SCALE GENOMIC DNA]</scope>
    <source>
        <strain evidence="5 6">AW4</strain>
    </source>
</reference>
<keyword evidence="3" id="KW-0597">Phosphoprotein</keyword>
<organism evidence="5 6">
    <name type="scientific">Pseudomonas urmiensis</name>
    <dbReference type="NCBI Taxonomy" id="2745493"/>
    <lineage>
        <taxon>Bacteria</taxon>
        <taxon>Pseudomonadati</taxon>
        <taxon>Pseudomonadota</taxon>
        <taxon>Gammaproteobacteria</taxon>
        <taxon>Pseudomonadales</taxon>
        <taxon>Pseudomonadaceae</taxon>
        <taxon>Pseudomonas</taxon>
    </lineage>
</organism>
<dbReference type="InterPro" id="IPR009081">
    <property type="entry name" value="PP-bd_ACP"/>
</dbReference>
<dbReference type="Gene3D" id="1.10.1200.10">
    <property type="entry name" value="ACP-like"/>
    <property type="match status" value="2"/>
</dbReference>
<dbReference type="InterPro" id="IPR036736">
    <property type="entry name" value="ACP-like_sf"/>
</dbReference>
<dbReference type="InterPro" id="IPR000873">
    <property type="entry name" value="AMP-dep_synth/lig_dom"/>
</dbReference>
<dbReference type="CDD" id="cd17649">
    <property type="entry name" value="A_NRPS_PvdJ-like"/>
    <property type="match status" value="1"/>
</dbReference>
<evidence type="ECO:0000259" key="4">
    <source>
        <dbReference type="PROSITE" id="PS50075"/>
    </source>
</evidence>
<evidence type="ECO:0000256" key="3">
    <source>
        <dbReference type="ARBA" id="ARBA00022553"/>
    </source>
</evidence>
<dbReference type="Pfam" id="PF00668">
    <property type="entry name" value="Condensation"/>
    <property type="match status" value="2"/>
</dbReference>
<dbReference type="PROSITE" id="PS50075">
    <property type="entry name" value="CARRIER"/>
    <property type="match status" value="2"/>
</dbReference>
<gene>
    <name evidence="5" type="ORF">KW869_08685</name>
</gene>
<dbReference type="CDD" id="cd19531">
    <property type="entry name" value="LCL_NRPS-like"/>
    <property type="match status" value="2"/>
</dbReference>
<dbReference type="SUPFAM" id="SSF56801">
    <property type="entry name" value="Acetyl-CoA synthetase-like"/>
    <property type="match status" value="2"/>
</dbReference>
<name>A0ABW8NUH2_9PSED</name>
<dbReference type="Pfam" id="PF00501">
    <property type="entry name" value="AMP-binding"/>
    <property type="match status" value="2"/>
</dbReference>
<dbReference type="Gene3D" id="3.30.559.10">
    <property type="entry name" value="Chloramphenicol acetyltransferase-like domain"/>
    <property type="match status" value="2"/>
</dbReference>
<dbReference type="PROSITE" id="PS00455">
    <property type="entry name" value="AMP_BINDING"/>
    <property type="match status" value="2"/>
</dbReference>
<proteinExistence type="predicted"/>
<dbReference type="SMART" id="SM00823">
    <property type="entry name" value="PKS_PP"/>
    <property type="match status" value="2"/>
</dbReference>
<dbReference type="Pfam" id="PF00550">
    <property type="entry name" value="PP-binding"/>
    <property type="match status" value="2"/>
</dbReference>
<dbReference type="Gene3D" id="3.30.559.30">
    <property type="entry name" value="Nonribosomal peptide synthetase, condensation domain"/>
    <property type="match status" value="2"/>
</dbReference>
<evidence type="ECO:0000313" key="5">
    <source>
        <dbReference type="EMBL" id="MFK5733606.1"/>
    </source>
</evidence>
<comment type="caution">
    <text evidence="5">The sequence shown here is derived from an EMBL/GenBank/DDBJ whole genome shotgun (WGS) entry which is preliminary data.</text>
</comment>
<dbReference type="Proteomes" id="UP001621534">
    <property type="component" value="Unassembled WGS sequence"/>
</dbReference>
<dbReference type="PROSITE" id="PS00012">
    <property type="entry name" value="PHOSPHOPANTETHEINE"/>
    <property type="match status" value="2"/>
</dbReference>
<dbReference type="NCBIfam" id="NF003417">
    <property type="entry name" value="PRK04813.1"/>
    <property type="match status" value="2"/>
</dbReference>
<comment type="cofactor">
    <cofactor evidence="1">
        <name>pantetheine 4'-phosphate</name>
        <dbReference type="ChEBI" id="CHEBI:47942"/>
    </cofactor>
</comment>
<dbReference type="PANTHER" id="PTHR45527:SF1">
    <property type="entry name" value="FATTY ACID SYNTHASE"/>
    <property type="match status" value="1"/>
</dbReference>
<dbReference type="InterPro" id="IPR020806">
    <property type="entry name" value="PKS_PP-bd"/>
</dbReference>
<keyword evidence="2" id="KW-0596">Phosphopantetheine</keyword>
<dbReference type="InterPro" id="IPR023213">
    <property type="entry name" value="CAT-like_dom_sf"/>
</dbReference>
<dbReference type="Gene3D" id="2.30.38.10">
    <property type="entry name" value="Luciferase, Domain 3"/>
    <property type="match status" value="2"/>
</dbReference>
<dbReference type="InterPro" id="IPR006162">
    <property type="entry name" value="Ppantetheine_attach_site"/>
</dbReference>
<feature type="domain" description="Carrier" evidence="4">
    <location>
        <begin position="2084"/>
        <end position="2159"/>
    </location>
</feature>
<keyword evidence="6" id="KW-1185">Reference proteome</keyword>
<evidence type="ECO:0000256" key="1">
    <source>
        <dbReference type="ARBA" id="ARBA00001957"/>
    </source>
</evidence>
<protein>
    <submittedName>
        <fullName evidence="5">Amino acid adenylation domain-containing protein</fullName>
    </submittedName>
</protein>
<dbReference type="NCBIfam" id="TIGR01733">
    <property type="entry name" value="AA-adenyl-dom"/>
    <property type="match status" value="2"/>
</dbReference>
<feature type="domain" description="Carrier" evidence="4">
    <location>
        <begin position="1010"/>
        <end position="1085"/>
    </location>
</feature>
<dbReference type="SUPFAM" id="SSF47336">
    <property type="entry name" value="ACP-like"/>
    <property type="match status" value="2"/>
</dbReference>
<evidence type="ECO:0000313" key="6">
    <source>
        <dbReference type="Proteomes" id="UP001621534"/>
    </source>
</evidence>
<dbReference type="CDD" id="cd05930">
    <property type="entry name" value="A_NRPS"/>
    <property type="match status" value="1"/>
</dbReference>
<sequence>MNAQDSLKLARRFIELPAGKRRLFLDAMKGEGVDFALLPIAAGVQVPARDSLSYAQQRMWFAWQLDPHSGAYNLPLAVKLRGVLDVPALQSAIDTLVQRHEALRTVFREADDQVRQCVQAHLQVAVQLLDLGHLQGQTQQQRIESTCAEESVAPFDLVNGPLMRVRLLRIGEQEHLLLITLHHIIADGWSLGILIDELVRLYDAASAGSAPALATLDIQYRDFALWQRSWLEAGEQERQLAYWLAHLGDEHPVLQLPSDRPRPARPSHRGERLEVAIEADLAERLKTLAKRHNVTLFVVLLAAFKTLLYRYGGHDTVRVGVPIANRNRSEVEGLIGCFINTQVLQTRMDPTHDTAQLLGQVRQCATQAQAHQDVPFDKLVEVLGVERNSAHGPLFQVLFNHQAQVADVGAIQTGSGLVLEKLDLRKNIARFDLTLDTVEVAGELRAAFSYALDLFDQATIAGMSQDWLRLLAALSQDDGSALGDWPLAAAPVPLPSIERPAPLPVHQRFAQAAAAHPDRLAAVSSQGSLSYQQLELRAEALRLELQALGVGSEQAVGLWADRSVDMLVGLLAILKAGAAYVPLEPGQPGQRLAFMLGDAGISLVVGPQGGMDNLGPQVRQVAFDAPCPDQAPVLQAPASVQGDNLAYIIYTSGTTGTPKGVGVSHAALANYLDGLAERLPLAALEQLAMISTPAADLGHTMLFGALSTGKTLHLLQRDAVLDADGFASYLSDQAIDALKIVPSHLGALLDACGDARVLPQRCLVLGGEACPAALLSRIAALRPELKIINHYGPTETTVGVLTAELLPGQVAQLGTPLLNSRVQVLDASLQTAPGQAKGELCISGAGLARGYIGRPGLTAERFVPDPSGEPGARMYRSGDAVSRDREGRLLYVGRRDQQIKIRGYRVEPGEVEACLQGLEGVEKALVRPRAQANELQLIAYVVAPLLVQRSADHATAQDTLQRALKATVPEHMVPARVLFLDSLPLTANGKVDLARLPQLEQECRAPHYEPPVSPLQIGLAGLWREVLAVEQVGLGDNFFALGGHSLMATQIVSRARRQLGIDIPLRLLFDTGDLRRFSEAVAALGQVSDAPIVSLARDQVLPVSHAQYRQWLFWKIHPHSSAYHTPMVVRIRGALDPGALSAAINALVQRHEALRTRFEEHQGVPGLRISEQLEVKLERQWLGQLPDEALTALLQAEIQRPFDLAAGPLIRVKLYQVDADEHLLLLTLHHIVSDGWSMGIMVRECIALYNHHAKGAPLPLPLFAALPVQYADYASWQRERLGEGQMEDQLGYWKARLEDDFSVLQLPADRPRPAVQSYRGGRLDIHLPGALTAGLRQLAVAGNATLFHVFLASFALLLARYSASEKINIGVPMTNRNRLELEGLIGFFVNTLVLRLEVDYSTSFEQLLAQTKEASLQAQANKDVPFDALVEALQPERGLGHNPLFQVMYNHLRDLGEQVTGQSLDGLVVEEVDLDEGSSQFDVSLDTVERSDGVLATFTYACDLFDRARIERMGEHWLNLLQALVVAPQASLDRLALASPQERRVVEQQWSQGPAGPLLDTALAHRFQAQVAQTPGAIAVLHDGQHWSYAELNRRANRLAHRLQALGAGPEVLVGVALERGLEMVAGLLAILKVGAAYVPLDPDYPAERLAYMIEDSGLALLLTQTALSERLPVPAGVTRLCLDQPFEGAIETNPSVLIEPASLAYVMYTSGSTGRPKGVAISQGALSQHAQVSLGFFNLTARDRILQFATFNFDGFVEQLYPALICGASVVIRGPELWDSERFYRELIANDISVVDVTTAYWFMLAKDFAERGPRDYGRLHQFHAGGEAMPPEGLAAWKAAGLGHVHLLNTYGPTEATVTVTAHDCTPYLGDPAPTLPSVMPIGAVLAGRSIHLLDNSGGTVLNGAIGELMIGGDLLARGYHRRPALTAERFIPDPFGADGSRLYRSGDLSRYLAQGSIEYAGRIDHQVKIRGFRIELGEVGARLIEHERVRDALVIDIEGALGKQLVAYLVPADPAVAQADAQTQQALLAELRAQLQGSLPDYMVPACLIWLAELPLSPNGKLDRKALPRPDLTQLQARYVPPQTATEQQVAAIWADVLRVERVGLDDNFFELGGHSLLAAQAISRINSQLGIDMPIRLIFETPLLGAFALALESAGQSLSEEGLADIEQLMNELTEA</sequence>
<dbReference type="Gene3D" id="3.30.300.30">
    <property type="match status" value="2"/>
</dbReference>
<dbReference type="SUPFAM" id="SSF52777">
    <property type="entry name" value="CoA-dependent acyltransferases"/>
    <property type="match status" value="4"/>
</dbReference>
<dbReference type="RefSeq" id="WP_405129286.1">
    <property type="nucleotide sequence ID" value="NZ_JAHWXS010000007.1"/>
</dbReference>
<dbReference type="InterPro" id="IPR045851">
    <property type="entry name" value="AMP-bd_C_sf"/>
</dbReference>